<organism evidence="2 3">
    <name type="scientific">Methylobacter tundripaludum</name>
    <dbReference type="NCBI Taxonomy" id="173365"/>
    <lineage>
        <taxon>Bacteria</taxon>
        <taxon>Pseudomonadati</taxon>
        <taxon>Pseudomonadota</taxon>
        <taxon>Gammaproteobacteria</taxon>
        <taxon>Methylococcales</taxon>
        <taxon>Methylococcaceae</taxon>
        <taxon>Methylobacter</taxon>
    </lineage>
</organism>
<name>A0A2S6HAU9_9GAMM</name>
<accession>A0A2S6HAU9</accession>
<evidence type="ECO:0000313" key="2">
    <source>
        <dbReference type="EMBL" id="PPK74622.1"/>
    </source>
</evidence>
<protein>
    <submittedName>
        <fullName evidence="2">Uncharacterized protein</fullName>
    </submittedName>
</protein>
<reference evidence="2 3" key="1">
    <citation type="submission" date="2018-02" db="EMBL/GenBank/DDBJ databases">
        <title>Subsurface microbial communities from deep shales in Ohio and West Virginia, USA.</title>
        <authorList>
            <person name="Wrighton K."/>
        </authorList>
    </citation>
    <scope>NUCLEOTIDE SEQUENCE [LARGE SCALE GENOMIC DNA]</scope>
    <source>
        <strain evidence="2 3">OWC-DMM</strain>
    </source>
</reference>
<evidence type="ECO:0000256" key="1">
    <source>
        <dbReference type="SAM" id="Phobius"/>
    </source>
</evidence>
<dbReference type="Proteomes" id="UP000240010">
    <property type="component" value="Unassembled WGS sequence"/>
</dbReference>
<evidence type="ECO:0000313" key="3">
    <source>
        <dbReference type="Proteomes" id="UP000240010"/>
    </source>
</evidence>
<feature type="transmembrane region" description="Helical" evidence="1">
    <location>
        <begin position="6"/>
        <end position="24"/>
    </location>
</feature>
<keyword evidence="1" id="KW-0812">Transmembrane</keyword>
<dbReference type="AlphaFoldDB" id="A0A2S6HAU9"/>
<sequence length="101" mass="11034">MFTLPSAWNLIISTIVFFVAARYLHRYLEAQGIPKGMTRGMLVFSLASVVSWGSGEMVDWTQEKIEGPQPQVAQVSDDMSQLLKVLGQAQSSAELKGASSN</sequence>
<keyword evidence="1" id="KW-0472">Membrane</keyword>
<gene>
    <name evidence="2" type="ORF">B0F87_10896</name>
</gene>
<proteinExistence type="predicted"/>
<keyword evidence="1" id="KW-1133">Transmembrane helix</keyword>
<comment type="caution">
    <text evidence="2">The sequence shown here is derived from an EMBL/GenBank/DDBJ whole genome shotgun (WGS) entry which is preliminary data.</text>
</comment>
<dbReference type="EMBL" id="PTIZ01000008">
    <property type="protein sequence ID" value="PPK74622.1"/>
    <property type="molecule type" value="Genomic_DNA"/>
</dbReference>
<dbReference type="RefSeq" id="WP_104429668.1">
    <property type="nucleotide sequence ID" value="NZ_PTIZ01000008.1"/>
</dbReference>